<dbReference type="EC" id="5.1.99.6" evidence="19"/>
<dbReference type="EMBL" id="QXFK01000015">
    <property type="protein sequence ID" value="RIV78657.1"/>
    <property type="molecule type" value="Genomic_DNA"/>
</dbReference>
<comment type="function">
    <text evidence="18">Catalyzes the epimerization of the S- and R-forms of NAD(P)HX, a damaged form of NAD(P)H that is a result of enzymatic or heat-dependent hydration. This is a prerequisite for the S-specific NAD(P)H-hydrate dehydratase to allow the repair of both epimers of NAD(P)HX.</text>
</comment>
<feature type="domain" description="YjeF C-terminal" evidence="20">
    <location>
        <begin position="208"/>
        <end position="460"/>
    </location>
</feature>
<evidence type="ECO:0000313" key="23">
    <source>
        <dbReference type="Proteomes" id="UP000285092"/>
    </source>
</evidence>
<dbReference type="PROSITE" id="PS51383">
    <property type="entry name" value="YJEF_C_3"/>
    <property type="match status" value="1"/>
</dbReference>
<keyword evidence="7 17" id="KW-0067">ATP-binding</keyword>
<dbReference type="HAMAP" id="MF_01965">
    <property type="entry name" value="NADHX_dehydratase"/>
    <property type="match status" value="1"/>
</dbReference>
<feature type="binding site" evidence="17">
    <location>
        <position position="241"/>
    </location>
    <ligand>
        <name>(6S)-NADPHX</name>
        <dbReference type="ChEBI" id="CHEBI:64076"/>
    </ligand>
</feature>
<comment type="similarity">
    <text evidence="17">Belongs to the NnrD/CARKD family.</text>
</comment>
<dbReference type="Gene3D" id="3.40.1190.20">
    <property type="match status" value="1"/>
</dbReference>
<dbReference type="InterPro" id="IPR000631">
    <property type="entry name" value="CARKD"/>
</dbReference>
<comment type="subunit">
    <text evidence="17">Homotetramer.</text>
</comment>
<dbReference type="CDD" id="cd01171">
    <property type="entry name" value="YXKO-related"/>
    <property type="match status" value="1"/>
</dbReference>
<comment type="catalytic activity">
    <reaction evidence="2 18 19">
        <text>(6R)-NADPHX = (6S)-NADPHX</text>
        <dbReference type="Rhea" id="RHEA:32227"/>
        <dbReference type="ChEBI" id="CHEBI:64076"/>
        <dbReference type="ChEBI" id="CHEBI:64077"/>
        <dbReference type="EC" id="5.1.99.6"/>
    </reaction>
</comment>
<comment type="similarity">
    <text evidence="3 19">In the N-terminal section; belongs to the NnrE/AIBP family.</text>
</comment>
<dbReference type="RefSeq" id="WP_119512720.1">
    <property type="nucleotide sequence ID" value="NZ_QXFK01000015.1"/>
</dbReference>
<dbReference type="GO" id="GO:0005524">
    <property type="term" value="F:ATP binding"/>
    <property type="evidence" value="ECO:0007669"/>
    <property type="project" value="UniProtKB-UniRule"/>
</dbReference>
<protein>
    <recommendedName>
        <fullName evidence="19">Bifunctional NAD(P)H-hydrate repair enzyme</fullName>
    </recommendedName>
    <alternativeName>
        <fullName evidence="19">Nicotinamide nucleotide repair protein</fullName>
    </alternativeName>
    <domain>
        <recommendedName>
            <fullName evidence="19">ADP-dependent (S)-NAD(P)H-hydrate dehydratase</fullName>
            <ecNumber evidence="19">4.2.1.136</ecNumber>
        </recommendedName>
        <alternativeName>
            <fullName evidence="19">ADP-dependent NAD(P)HX dehydratase</fullName>
        </alternativeName>
    </domain>
    <domain>
        <recommendedName>
            <fullName evidence="19">NAD(P)H-hydrate epimerase</fullName>
            <ecNumber evidence="19">5.1.99.6</ecNumber>
        </recommendedName>
    </domain>
</protein>
<keyword evidence="11 18" id="KW-0413">Isomerase</keyword>
<evidence type="ECO:0000256" key="13">
    <source>
        <dbReference type="ARBA" id="ARBA00023268"/>
    </source>
</evidence>
<comment type="catalytic activity">
    <reaction evidence="1 18 19">
        <text>(6R)-NADHX = (6S)-NADHX</text>
        <dbReference type="Rhea" id="RHEA:32215"/>
        <dbReference type="ChEBI" id="CHEBI:64074"/>
        <dbReference type="ChEBI" id="CHEBI:64075"/>
        <dbReference type="EC" id="5.1.99.6"/>
    </reaction>
</comment>
<dbReference type="OrthoDB" id="9806925at2"/>
<dbReference type="InterPro" id="IPR030677">
    <property type="entry name" value="Nnr"/>
</dbReference>
<comment type="similarity">
    <text evidence="4 19">In the C-terminal section; belongs to the NnrD/CARKD family.</text>
</comment>
<evidence type="ECO:0000256" key="11">
    <source>
        <dbReference type="ARBA" id="ARBA00023235"/>
    </source>
</evidence>
<name>A0A418NID6_9SPHN</name>
<comment type="cofactor">
    <cofactor evidence="17">
        <name>Mg(2+)</name>
        <dbReference type="ChEBI" id="CHEBI:18420"/>
    </cofactor>
</comment>
<dbReference type="InterPro" id="IPR029056">
    <property type="entry name" value="Ribokinase-like"/>
</dbReference>
<feature type="binding site" evidence="18">
    <location>
        <begin position="120"/>
        <end position="126"/>
    </location>
    <ligand>
        <name>(6S)-NADPHX</name>
        <dbReference type="ChEBI" id="CHEBI:64076"/>
    </ligand>
</feature>
<feature type="binding site" evidence="17">
    <location>
        <position position="340"/>
    </location>
    <ligand>
        <name>(6S)-NADPHX</name>
        <dbReference type="ChEBI" id="CHEBI:64076"/>
    </ligand>
</feature>
<keyword evidence="8 17" id="KW-0521">NADP</keyword>
<evidence type="ECO:0000256" key="1">
    <source>
        <dbReference type="ARBA" id="ARBA00000013"/>
    </source>
</evidence>
<comment type="function">
    <text evidence="17">Catalyzes the dehydration of the S-form of NAD(P)HX at the expense of ADP, which is converted to AMP. Together with NAD(P)HX epimerase, which catalyzes the epimerization of the S- and R-forms, the enzyme allows the repair of both epimers of NAD(P)HX, a damaged form of NAD(P)H that is a result of enzymatic or heat-dependent hydration.</text>
</comment>
<evidence type="ECO:0000256" key="19">
    <source>
        <dbReference type="PIRNR" id="PIRNR017184"/>
    </source>
</evidence>
<dbReference type="GO" id="GO:0052855">
    <property type="term" value="F:ADP-dependent NAD(P)H-hydrate dehydratase activity"/>
    <property type="evidence" value="ECO:0007669"/>
    <property type="project" value="UniProtKB-UniRule"/>
</dbReference>
<dbReference type="Proteomes" id="UP000285092">
    <property type="component" value="Unassembled WGS sequence"/>
</dbReference>
<dbReference type="NCBIfam" id="TIGR00197">
    <property type="entry name" value="yjeF_nterm"/>
    <property type="match status" value="1"/>
</dbReference>
<feature type="binding site" evidence="18">
    <location>
        <position position="60"/>
    </location>
    <ligand>
        <name>K(+)</name>
        <dbReference type="ChEBI" id="CHEBI:29103"/>
    </ligand>
</feature>
<dbReference type="GO" id="GO:0046496">
    <property type="term" value="P:nicotinamide nucleotide metabolic process"/>
    <property type="evidence" value="ECO:0007669"/>
    <property type="project" value="UniProtKB-UniRule"/>
</dbReference>
<dbReference type="InterPro" id="IPR004443">
    <property type="entry name" value="YjeF_N_dom"/>
</dbReference>
<keyword evidence="23" id="KW-1185">Reference proteome</keyword>
<organism evidence="22 23">
    <name type="scientific">Pelagerythrobacter aerophilus</name>
    <dbReference type="NCBI Taxonomy" id="2306995"/>
    <lineage>
        <taxon>Bacteria</taxon>
        <taxon>Pseudomonadati</taxon>
        <taxon>Pseudomonadota</taxon>
        <taxon>Alphaproteobacteria</taxon>
        <taxon>Sphingomonadales</taxon>
        <taxon>Erythrobacteraceae</taxon>
        <taxon>Pelagerythrobacter</taxon>
    </lineage>
</organism>
<dbReference type="SUPFAM" id="SSF64153">
    <property type="entry name" value="YjeF N-terminal domain-like"/>
    <property type="match status" value="1"/>
</dbReference>
<evidence type="ECO:0000256" key="18">
    <source>
        <dbReference type="HAMAP-Rule" id="MF_01966"/>
    </source>
</evidence>
<accession>A0A418NID6</accession>
<feature type="binding site" evidence="17">
    <location>
        <position position="406"/>
    </location>
    <ligand>
        <name>(6S)-NADPHX</name>
        <dbReference type="ChEBI" id="CHEBI:64076"/>
    </ligand>
</feature>
<evidence type="ECO:0000256" key="6">
    <source>
        <dbReference type="ARBA" id="ARBA00022741"/>
    </source>
</evidence>
<proteinExistence type="inferred from homology"/>
<gene>
    <name evidence="17" type="primary">nnrD</name>
    <name evidence="18" type="synonym">nnrE</name>
    <name evidence="22" type="ORF">D2V04_07585</name>
</gene>
<evidence type="ECO:0000256" key="12">
    <source>
        <dbReference type="ARBA" id="ARBA00023239"/>
    </source>
</evidence>
<evidence type="ECO:0000256" key="3">
    <source>
        <dbReference type="ARBA" id="ARBA00006001"/>
    </source>
</evidence>
<dbReference type="SUPFAM" id="SSF53613">
    <property type="entry name" value="Ribokinase-like"/>
    <property type="match status" value="1"/>
</dbReference>
<feature type="domain" description="YjeF N-terminal" evidence="21">
    <location>
        <begin position="13"/>
        <end position="207"/>
    </location>
</feature>
<dbReference type="HAMAP" id="MF_01966">
    <property type="entry name" value="NADHX_epimerase"/>
    <property type="match status" value="1"/>
</dbReference>
<dbReference type="PIRSF" id="PIRSF017184">
    <property type="entry name" value="Nnr"/>
    <property type="match status" value="1"/>
</dbReference>
<comment type="catalytic activity">
    <reaction evidence="16 17 19">
        <text>(6S)-NADPHX + ADP = AMP + phosphate + NADPH + H(+)</text>
        <dbReference type="Rhea" id="RHEA:32235"/>
        <dbReference type="ChEBI" id="CHEBI:15378"/>
        <dbReference type="ChEBI" id="CHEBI:43474"/>
        <dbReference type="ChEBI" id="CHEBI:57783"/>
        <dbReference type="ChEBI" id="CHEBI:64076"/>
        <dbReference type="ChEBI" id="CHEBI:456215"/>
        <dbReference type="ChEBI" id="CHEBI:456216"/>
        <dbReference type="EC" id="4.2.1.136"/>
    </reaction>
</comment>
<dbReference type="AlphaFoldDB" id="A0A418NID6"/>
<sequence length="461" mass="48127">MPGNDPVLTVAEMQAAEQALIDGGTSVDELMQRAGRGAAEWVWRLAANRPVMVLCGPGNNGGDGYVIAEVLRKRGLDVLVVAPIEPKTEAASNARALYRGEVATTGEGRRGAVLVDCLFGSGLTRPLSQDLHTLLKDFAAHHHHCVAIDLPSGVDSDSGALLNDDLPRIDLTVALGAWKFAHWTMPASGRMGLRRLVDIGVRAPRAGASLSERPCFEPPAADAHKYRRGLLAIVGGAMPGAALLACRAAMHSGAGYVKLLSNDPPATSPALVVDERPLTQSLDDVRIGALLAGPGLGRDEEARARLDAALACRAPLVLDADALILLGRRTFSQDVLVTPHEGELARQCDAYGIARADKLAMARSLAKASGATVLAKGPDTVLCAPDGTTRLFPPGPTWLSTAGTGDVLAGMAASRMATGASAFEAAEQAVWLHHEAAHVAGAVFTAEELAQAVKTAYARFL</sequence>
<dbReference type="Pfam" id="PF03853">
    <property type="entry name" value="YjeF_N"/>
    <property type="match status" value="1"/>
</dbReference>
<feature type="binding site" evidence="18">
    <location>
        <position position="152"/>
    </location>
    <ligand>
        <name>K(+)</name>
        <dbReference type="ChEBI" id="CHEBI:29103"/>
    </ligand>
</feature>
<evidence type="ECO:0000256" key="8">
    <source>
        <dbReference type="ARBA" id="ARBA00022857"/>
    </source>
</evidence>
<keyword evidence="10 17" id="KW-0520">NAD</keyword>
<keyword evidence="9 18" id="KW-0630">Potassium</keyword>
<dbReference type="GO" id="GO:0110051">
    <property type="term" value="P:metabolite repair"/>
    <property type="evidence" value="ECO:0007669"/>
    <property type="project" value="TreeGrafter"/>
</dbReference>
<evidence type="ECO:0000256" key="17">
    <source>
        <dbReference type="HAMAP-Rule" id="MF_01965"/>
    </source>
</evidence>
<evidence type="ECO:0000256" key="4">
    <source>
        <dbReference type="ARBA" id="ARBA00009524"/>
    </source>
</evidence>
<comment type="caution">
    <text evidence="22">The sequence shown here is derived from an EMBL/GenBank/DDBJ whole genome shotgun (WGS) entry which is preliminary data.</text>
</comment>
<dbReference type="NCBIfam" id="TIGR00196">
    <property type="entry name" value="yjeF_cterm"/>
    <property type="match status" value="1"/>
</dbReference>
<feature type="binding site" evidence="18">
    <location>
        <position position="116"/>
    </location>
    <ligand>
        <name>K(+)</name>
        <dbReference type="ChEBI" id="CHEBI:29103"/>
    </ligand>
</feature>
<comment type="similarity">
    <text evidence="18">Belongs to the NnrE/AIBP family.</text>
</comment>
<evidence type="ECO:0000256" key="2">
    <source>
        <dbReference type="ARBA" id="ARBA00000909"/>
    </source>
</evidence>
<evidence type="ECO:0000256" key="7">
    <source>
        <dbReference type="ARBA" id="ARBA00022840"/>
    </source>
</evidence>
<evidence type="ECO:0000256" key="9">
    <source>
        <dbReference type="ARBA" id="ARBA00022958"/>
    </source>
</evidence>
<dbReference type="GO" id="GO:0052856">
    <property type="term" value="F:NAD(P)HX epimerase activity"/>
    <property type="evidence" value="ECO:0007669"/>
    <property type="project" value="UniProtKB-UniRule"/>
</dbReference>
<evidence type="ECO:0000256" key="10">
    <source>
        <dbReference type="ARBA" id="ARBA00023027"/>
    </source>
</evidence>
<feature type="binding site" evidence="18">
    <location>
        <begin position="59"/>
        <end position="63"/>
    </location>
    <ligand>
        <name>(6S)-NADPHX</name>
        <dbReference type="ChEBI" id="CHEBI:64076"/>
    </ligand>
</feature>
<dbReference type="Pfam" id="PF01256">
    <property type="entry name" value="Carb_kinase"/>
    <property type="match status" value="1"/>
</dbReference>
<evidence type="ECO:0000256" key="5">
    <source>
        <dbReference type="ARBA" id="ARBA00022723"/>
    </source>
</evidence>
<dbReference type="InterPro" id="IPR036652">
    <property type="entry name" value="YjeF_N_dom_sf"/>
</dbReference>
<dbReference type="GO" id="GO:0046872">
    <property type="term" value="F:metal ion binding"/>
    <property type="evidence" value="ECO:0007669"/>
    <property type="project" value="UniProtKB-UniRule"/>
</dbReference>
<evidence type="ECO:0000256" key="15">
    <source>
        <dbReference type="ARBA" id="ARBA00048238"/>
    </source>
</evidence>
<comment type="caution">
    <text evidence="18">Lacks conserved residue(s) required for the propagation of feature annotation.</text>
</comment>
<comment type="cofactor">
    <cofactor evidence="18 19">
        <name>K(+)</name>
        <dbReference type="ChEBI" id="CHEBI:29103"/>
    </cofactor>
    <text evidence="18 19">Binds 1 potassium ion per subunit.</text>
</comment>
<evidence type="ECO:0000259" key="21">
    <source>
        <dbReference type="PROSITE" id="PS51385"/>
    </source>
</evidence>
<dbReference type="PANTHER" id="PTHR12592:SF0">
    <property type="entry name" value="ATP-DEPENDENT (S)-NAD(P)H-HYDRATE DEHYDRATASE"/>
    <property type="match status" value="1"/>
</dbReference>
<feature type="binding site" evidence="17">
    <location>
        <begin position="376"/>
        <end position="380"/>
    </location>
    <ligand>
        <name>AMP</name>
        <dbReference type="ChEBI" id="CHEBI:456215"/>
    </ligand>
</feature>
<keyword evidence="6 17" id="KW-0547">Nucleotide-binding</keyword>
<reference evidence="22 23" key="1">
    <citation type="submission" date="2018-08" db="EMBL/GenBank/DDBJ databases">
        <title>Altererythrobacter sp.Ery1 and Ery12, the genome sequencing of novel strains in genus Alterythrobacter.</title>
        <authorList>
            <person name="Cheng H."/>
            <person name="Wu Y.-H."/>
            <person name="Fang C."/>
            <person name="Xu X.-W."/>
        </authorList>
    </citation>
    <scope>NUCLEOTIDE SEQUENCE [LARGE SCALE GENOMIC DNA]</scope>
    <source>
        <strain evidence="22 23">Ery1</strain>
    </source>
</reference>
<feature type="binding site" evidence="18">
    <location>
        <position position="149"/>
    </location>
    <ligand>
        <name>(6S)-NADPHX</name>
        <dbReference type="ChEBI" id="CHEBI:64076"/>
    </ligand>
</feature>
<keyword evidence="12 17" id="KW-0456">Lyase</keyword>
<dbReference type="PROSITE" id="PS51385">
    <property type="entry name" value="YJEF_N"/>
    <property type="match status" value="1"/>
</dbReference>
<keyword evidence="13" id="KW-0511">Multifunctional enzyme</keyword>
<comment type="function">
    <text evidence="14 19">Bifunctional enzyme that catalyzes the epimerization of the S- and R-forms of NAD(P)HX and the dehydration of the S-form of NAD(P)HX at the expense of ADP, which is converted to AMP. This allows the repair of both epimers of NAD(P)HX, a damaged form of NAD(P)H that is a result of enzymatic or heat-dependent hydration.</text>
</comment>
<evidence type="ECO:0000259" key="20">
    <source>
        <dbReference type="PROSITE" id="PS51383"/>
    </source>
</evidence>
<dbReference type="Gene3D" id="3.40.50.10260">
    <property type="entry name" value="YjeF N-terminal domain"/>
    <property type="match status" value="1"/>
</dbReference>
<evidence type="ECO:0000313" key="22">
    <source>
        <dbReference type="EMBL" id="RIV78657.1"/>
    </source>
</evidence>
<keyword evidence="5 18" id="KW-0479">Metal-binding</keyword>
<feature type="binding site" evidence="17">
    <location>
        <position position="295"/>
    </location>
    <ligand>
        <name>(6S)-NADPHX</name>
        <dbReference type="ChEBI" id="CHEBI:64076"/>
    </ligand>
</feature>
<dbReference type="EC" id="4.2.1.136" evidence="19"/>
<comment type="catalytic activity">
    <reaction evidence="15 17 19">
        <text>(6S)-NADHX + ADP = AMP + phosphate + NADH + H(+)</text>
        <dbReference type="Rhea" id="RHEA:32223"/>
        <dbReference type="ChEBI" id="CHEBI:15378"/>
        <dbReference type="ChEBI" id="CHEBI:43474"/>
        <dbReference type="ChEBI" id="CHEBI:57945"/>
        <dbReference type="ChEBI" id="CHEBI:64074"/>
        <dbReference type="ChEBI" id="CHEBI:456215"/>
        <dbReference type="ChEBI" id="CHEBI:456216"/>
        <dbReference type="EC" id="4.2.1.136"/>
    </reaction>
</comment>
<feature type="binding site" evidence="17">
    <location>
        <position position="405"/>
    </location>
    <ligand>
        <name>AMP</name>
        <dbReference type="ChEBI" id="CHEBI:456215"/>
    </ligand>
</feature>
<dbReference type="PANTHER" id="PTHR12592">
    <property type="entry name" value="ATP-DEPENDENT (S)-NAD(P)H-HYDRATE DEHYDRATASE FAMILY MEMBER"/>
    <property type="match status" value="1"/>
</dbReference>
<evidence type="ECO:0000256" key="16">
    <source>
        <dbReference type="ARBA" id="ARBA00049209"/>
    </source>
</evidence>
<evidence type="ECO:0000256" key="14">
    <source>
        <dbReference type="ARBA" id="ARBA00025153"/>
    </source>
</evidence>